<dbReference type="InterPro" id="IPR029061">
    <property type="entry name" value="THDP-binding"/>
</dbReference>
<dbReference type="Pfam" id="PF02779">
    <property type="entry name" value="Transket_pyr"/>
    <property type="match status" value="1"/>
</dbReference>
<dbReference type="EMBL" id="MGIP01000002">
    <property type="protein sequence ID" value="OGM92394.1"/>
    <property type="molecule type" value="Genomic_DNA"/>
</dbReference>
<dbReference type="InterPro" id="IPR005475">
    <property type="entry name" value="Transketolase-like_Pyr-bd"/>
</dbReference>
<dbReference type="PANTHER" id="PTHR43825">
    <property type="entry name" value="PYRUVATE DEHYDROGENASE E1 COMPONENT"/>
    <property type="match status" value="1"/>
</dbReference>
<comment type="caution">
    <text evidence="6">The sequence shown here is derived from an EMBL/GenBank/DDBJ whole genome shotgun (WGS) entry which is preliminary data.</text>
</comment>
<dbReference type="InterPro" id="IPR020826">
    <property type="entry name" value="Transketolase_BS"/>
</dbReference>
<protein>
    <recommendedName>
        <fullName evidence="5">Transketolase-like pyrimidine-binding domain-containing protein</fullName>
    </recommendedName>
</protein>
<evidence type="ECO:0000256" key="3">
    <source>
        <dbReference type="ARBA" id="ARBA00022679"/>
    </source>
</evidence>
<comment type="similarity">
    <text evidence="2">Belongs to the transketolase family.</text>
</comment>
<keyword evidence="3" id="KW-0808">Transferase</keyword>
<dbReference type="Gene3D" id="3.40.50.970">
    <property type="match status" value="1"/>
</dbReference>
<dbReference type="GO" id="GO:0016740">
    <property type="term" value="F:transferase activity"/>
    <property type="evidence" value="ECO:0007669"/>
    <property type="project" value="UniProtKB-KW"/>
</dbReference>
<dbReference type="PROSITE" id="PS00802">
    <property type="entry name" value="TRANSKETOLASE_2"/>
    <property type="match status" value="1"/>
</dbReference>
<dbReference type="SUPFAM" id="SSF52922">
    <property type="entry name" value="TK C-terminal domain-like"/>
    <property type="match status" value="1"/>
</dbReference>
<dbReference type="SMART" id="SM00861">
    <property type="entry name" value="Transket_pyr"/>
    <property type="match status" value="1"/>
</dbReference>
<dbReference type="Proteomes" id="UP000177029">
    <property type="component" value="Unassembled WGS sequence"/>
</dbReference>
<evidence type="ECO:0000256" key="2">
    <source>
        <dbReference type="ARBA" id="ARBA00007131"/>
    </source>
</evidence>
<dbReference type="STRING" id="1802555.A2755_01350"/>
<gene>
    <name evidence="6" type="ORF">A2755_01350</name>
</gene>
<feature type="domain" description="Transketolase-like pyrimidine-binding" evidence="5">
    <location>
        <begin position="20"/>
        <end position="184"/>
    </location>
</feature>
<evidence type="ECO:0000256" key="4">
    <source>
        <dbReference type="ARBA" id="ARBA00023052"/>
    </source>
</evidence>
<evidence type="ECO:0000256" key="1">
    <source>
        <dbReference type="ARBA" id="ARBA00001964"/>
    </source>
</evidence>
<evidence type="ECO:0000313" key="6">
    <source>
        <dbReference type="EMBL" id="OGM92394.1"/>
    </source>
</evidence>
<dbReference type="Pfam" id="PF02780">
    <property type="entry name" value="Transketolase_C"/>
    <property type="match status" value="1"/>
</dbReference>
<dbReference type="FunFam" id="3.40.50.970:FF:000129">
    <property type="entry name" value="Transketolase"/>
    <property type="match status" value="1"/>
</dbReference>
<dbReference type="InterPro" id="IPR009014">
    <property type="entry name" value="Transketo_C/PFOR_II"/>
</dbReference>
<dbReference type="InterPro" id="IPR051157">
    <property type="entry name" value="PDH/Transketolase"/>
</dbReference>
<dbReference type="AlphaFoldDB" id="A0A1F8DUW1"/>
<dbReference type="PANTHER" id="PTHR43825:SF1">
    <property type="entry name" value="TRANSKETOLASE-LIKE PYRIMIDINE-BINDING DOMAIN-CONTAINING PROTEIN"/>
    <property type="match status" value="1"/>
</dbReference>
<accession>A0A1F8DUW1</accession>
<comment type="cofactor">
    <cofactor evidence="1">
        <name>thiamine diphosphate</name>
        <dbReference type="ChEBI" id="CHEBI:58937"/>
    </cofactor>
</comment>
<name>A0A1F8DUW1_9BACT</name>
<dbReference type="Gene3D" id="3.40.50.920">
    <property type="match status" value="1"/>
</dbReference>
<evidence type="ECO:0000313" key="7">
    <source>
        <dbReference type="Proteomes" id="UP000177029"/>
    </source>
</evidence>
<organism evidence="6 7">
    <name type="scientific">Candidatus Wolfebacteria bacterium RIFCSPHIGHO2_01_FULL_48_22</name>
    <dbReference type="NCBI Taxonomy" id="1802555"/>
    <lineage>
        <taxon>Bacteria</taxon>
        <taxon>Candidatus Wolfeibacteriota</taxon>
    </lineage>
</organism>
<proteinExistence type="inferred from homology"/>
<sequence length="340" mass="36515">MLNEEQNLSHHIFSKNIPEEATRDGYGKGLIEVGRNDAVVVLAGDVGESTRCHWFGSIYPERYIECGVAEQHMAACAAGLGISGKIPFINSYATFSPGRNWEQIRTTIAYNDSNVKIAGHHAGVSTGPDGATHQALEDIALMRSLPNMRVVYPGDALEAHKAVVAATQLRGPIYIRLHRAKTPVFTTPRTPFVVGRANVLWVSGKGPAFAKATAGKKPDVAIIATGPMSYEALVAAHDLEKQKIATAVIHMHTIRPLDEKTILEWAKKAGSVVTAEEHSVRGGLGSAVAELLSGNYPVPMEFVGVGDQFGQSGTADELAKAYNLTAKDIVDASKRVVKRK</sequence>
<reference evidence="6 7" key="1">
    <citation type="journal article" date="2016" name="Nat. Commun.">
        <title>Thousands of microbial genomes shed light on interconnected biogeochemical processes in an aquifer system.</title>
        <authorList>
            <person name="Anantharaman K."/>
            <person name="Brown C.T."/>
            <person name="Hug L.A."/>
            <person name="Sharon I."/>
            <person name="Castelle C.J."/>
            <person name="Probst A.J."/>
            <person name="Thomas B.C."/>
            <person name="Singh A."/>
            <person name="Wilkins M.J."/>
            <person name="Karaoz U."/>
            <person name="Brodie E.L."/>
            <person name="Williams K.H."/>
            <person name="Hubbard S.S."/>
            <person name="Banfield J.F."/>
        </authorList>
    </citation>
    <scope>NUCLEOTIDE SEQUENCE [LARGE SCALE GENOMIC DNA]</scope>
</reference>
<dbReference type="CDD" id="cd07033">
    <property type="entry name" value="TPP_PYR_DXS_TK_like"/>
    <property type="match status" value="1"/>
</dbReference>
<dbReference type="InterPro" id="IPR033248">
    <property type="entry name" value="Transketolase_C"/>
</dbReference>
<evidence type="ECO:0000259" key="5">
    <source>
        <dbReference type="SMART" id="SM00861"/>
    </source>
</evidence>
<dbReference type="SUPFAM" id="SSF52518">
    <property type="entry name" value="Thiamin diphosphate-binding fold (THDP-binding)"/>
    <property type="match status" value="1"/>
</dbReference>
<keyword evidence="4" id="KW-0786">Thiamine pyrophosphate</keyword>